<organism evidence="2 3">
    <name type="scientific">Zarconia navalis LEGE 11467</name>
    <dbReference type="NCBI Taxonomy" id="1828826"/>
    <lineage>
        <taxon>Bacteria</taxon>
        <taxon>Bacillati</taxon>
        <taxon>Cyanobacteriota</taxon>
        <taxon>Cyanophyceae</taxon>
        <taxon>Oscillatoriophycideae</taxon>
        <taxon>Oscillatoriales</taxon>
        <taxon>Oscillatoriales incertae sedis</taxon>
        <taxon>Zarconia</taxon>
        <taxon>Zarconia navalis</taxon>
    </lineage>
</organism>
<protein>
    <submittedName>
        <fullName evidence="2">SGNH hydrolase</fullName>
    </submittedName>
</protein>
<dbReference type="CDD" id="cd01833">
    <property type="entry name" value="XynB_like"/>
    <property type="match status" value="1"/>
</dbReference>
<name>A0A928VVA7_9CYAN</name>
<feature type="domain" description="SGNH hydrolase-type esterase" evidence="1">
    <location>
        <begin position="23"/>
        <end position="199"/>
    </location>
</feature>
<evidence type="ECO:0000313" key="3">
    <source>
        <dbReference type="Proteomes" id="UP000621799"/>
    </source>
</evidence>
<dbReference type="Pfam" id="PF13472">
    <property type="entry name" value="Lipase_GDSL_2"/>
    <property type="match status" value="1"/>
</dbReference>
<keyword evidence="3" id="KW-1185">Reference proteome</keyword>
<dbReference type="InterPro" id="IPR051532">
    <property type="entry name" value="Ester_Hydrolysis_Enzymes"/>
</dbReference>
<dbReference type="Proteomes" id="UP000621799">
    <property type="component" value="Unassembled WGS sequence"/>
</dbReference>
<evidence type="ECO:0000259" key="1">
    <source>
        <dbReference type="Pfam" id="PF13472"/>
    </source>
</evidence>
<dbReference type="InterPro" id="IPR013830">
    <property type="entry name" value="SGNH_hydro"/>
</dbReference>
<sequence length="221" mass="25452">MTHSFGFSPRNTPIDRPIKIMPLGDSITDGYLVPGGYRIDLWHRLNKRGYPFRFVGSRRNGPDMLTQKQHEGHSGWTIDQIRRQLEGWLTQSQPDIILLIVGTNDMIRYHRVEGAVGRLRRSIDEIFSHLPQASLLVASLPPIGQPSINERVLRYNNQMKQLIARQQTPEHHLHFVDLHPVFNLDDLPDGIHPNREGFRKMAIVWDTALVPILNQISARLK</sequence>
<dbReference type="PANTHER" id="PTHR30383">
    <property type="entry name" value="THIOESTERASE 1/PROTEASE 1/LYSOPHOSPHOLIPASE L1"/>
    <property type="match status" value="1"/>
</dbReference>
<gene>
    <name evidence="2" type="ORF">IQ235_08935</name>
</gene>
<proteinExistence type="predicted"/>
<keyword evidence="2" id="KW-0378">Hydrolase</keyword>
<dbReference type="SUPFAM" id="SSF52266">
    <property type="entry name" value="SGNH hydrolase"/>
    <property type="match status" value="1"/>
</dbReference>
<dbReference type="InterPro" id="IPR036514">
    <property type="entry name" value="SGNH_hydro_sf"/>
</dbReference>
<dbReference type="RefSeq" id="WP_264321136.1">
    <property type="nucleotide sequence ID" value="NZ_JADEXN010000130.1"/>
</dbReference>
<accession>A0A928VVA7</accession>
<dbReference type="EMBL" id="JADEXN010000130">
    <property type="protein sequence ID" value="MBE9040902.1"/>
    <property type="molecule type" value="Genomic_DNA"/>
</dbReference>
<evidence type="ECO:0000313" key="2">
    <source>
        <dbReference type="EMBL" id="MBE9040902.1"/>
    </source>
</evidence>
<dbReference type="GO" id="GO:0004622">
    <property type="term" value="F:phosphatidylcholine lysophospholipase activity"/>
    <property type="evidence" value="ECO:0007669"/>
    <property type="project" value="TreeGrafter"/>
</dbReference>
<comment type="caution">
    <text evidence="2">The sequence shown here is derived from an EMBL/GenBank/DDBJ whole genome shotgun (WGS) entry which is preliminary data.</text>
</comment>
<dbReference type="PANTHER" id="PTHR30383:SF5">
    <property type="entry name" value="SGNH HYDROLASE-TYPE ESTERASE DOMAIN-CONTAINING PROTEIN"/>
    <property type="match status" value="1"/>
</dbReference>
<reference evidence="2" key="1">
    <citation type="submission" date="2020-10" db="EMBL/GenBank/DDBJ databases">
        <authorList>
            <person name="Castelo-Branco R."/>
            <person name="Eusebio N."/>
            <person name="Adriana R."/>
            <person name="Vieira A."/>
            <person name="Brugerolle De Fraissinette N."/>
            <person name="Rezende De Castro R."/>
            <person name="Schneider M.P."/>
            <person name="Vasconcelos V."/>
            <person name="Leao P.N."/>
        </authorList>
    </citation>
    <scope>NUCLEOTIDE SEQUENCE</scope>
    <source>
        <strain evidence="2">LEGE 11467</strain>
    </source>
</reference>
<dbReference type="AlphaFoldDB" id="A0A928VVA7"/>
<dbReference type="Gene3D" id="3.40.50.1110">
    <property type="entry name" value="SGNH hydrolase"/>
    <property type="match status" value="1"/>
</dbReference>